<dbReference type="AlphaFoldDB" id="A0A6A8DCA3"/>
<keyword evidence="2" id="KW-0812">Transmembrane</keyword>
<evidence type="ECO:0000256" key="2">
    <source>
        <dbReference type="SAM" id="Phobius"/>
    </source>
</evidence>
<keyword evidence="4" id="KW-1185">Reference proteome</keyword>
<sequence length="64" mass="7440">MLINQLLPLILSVFIFLAVVAVIVSVVLIINRNRSKIVNKEEVNTDLKRRIERLEKEIENINNK</sequence>
<evidence type="ECO:0000313" key="3">
    <source>
        <dbReference type="EMBL" id="MRH43268.1"/>
    </source>
</evidence>
<protein>
    <recommendedName>
        <fullName evidence="5">DUF4083 domain-containing protein</fullName>
    </recommendedName>
</protein>
<name>A0A6A8DCA3_9BACI</name>
<feature type="transmembrane region" description="Helical" evidence="2">
    <location>
        <begin position="6"/>
        <end position="30"/>
    </location>
</feature>
<comment type="caution">
    <text evidence="3">The sequence shown here is derived from an EMBL/GenBank/DDBJ whole genome shotgun (WGS) entry which is preliminary data.</text>
</comment>
<accession>A0A6A8DCA3</accession>
<reference evidence="3" key="1">
    <citation type="submission" date="2019-11" db="EMBL/GenBank/DDBJ databases">
        <authorList>
            <person name="Li J."/>
        </authorList>
    </citation>
    <scope>NUCLEOTIDE SEQUENCE</scope>
    <source>
        <strain evidence="3">B6B</strain>
    </source>
</reference>
<keyword evidence="2" id="KW-0472">Membrane</keyword>
<dbReference type="Proteomes" id="UP000799092">
    <property type="component" value="Unassembled WGS sequence"/>
</dbReference>
<keyword evidence="1" id="KW-0175">Coiled coil</keyword>
<evidence type="ECO:0000256" key="1">
    <source>
        <dbReference type="SAM" id="Coils"/>
    </source>
</evidence>
<dbReference type="EMBL" id="WJNG01000008">
    <property type="protein sequence ID" value="MRH43268.1"/>
    <property type="molecule type" value="Genomic_DNA"/>
</dbReference>
<organism evidence="3 4">
    <name type="scientific">Aquibacillus halophilus</name>
    <dbReference type="NCBI Taxonomy" id="930132"/>
    <lineage>
        <taxon>Bacteria</taxon>
        <taxon>Bacillati</taxon>
        <taxon>Bacillota</taxon>
        <taxon>Bacilli</taxon>
        <taxon>Bacillales</taxon>
        <taxon>Bacillaceae</taxon>
        <taxon>Aquibacillus</taxon>
    </lineage>
</organism>
<proteinExistence type="predicted"/>
<feature type="coiled-coil region" evidence="1">
    <location>
        <begin position="37"/>
        <end position="64"/>
    </location>
</feature>
<evidence type="ECO:0008006" key="5">
    <source>
        <dbReference type="Google" id="ProtNLM"/>
    </source>
</evidence>
<keyword evidence="2" id="KW-1133">Transmembrane helix</keyword>
<dbReference type="RefSeq" id="WP_153736902.1">
    <property type="nucleotide sequence ID" value="NZ_WJNG01000008.1"/>
</dbReference>
<evidence type="ECO:0000313" key="4">
    <source>
        <dbReference type="Proteomes" id="UP000799092"/>
    </source>
</evidence>
<gene>
    <name evidence="3" type="ORF">GH741_11310</name>
</gene>